<reference evidence="1" key="1">
    <citation type="submission" date="2020-03" db="EMBL/GenBank/DDBJ databases">
        <title>The deep terrestrial virosphere.</title>
        <authorList>
            <person name="Holmfeldt K."/>
            <person name="Nilsson E."/>
            <person name="Simone D."/>
            <person name="Lopez-Fernandez M."/>
            <person name="Wu X."/>
            <person name="de Brujin I."/>
            <person name="Lundin D."/>
            <person name="Andersson A."/>
            <person name="Bertilsson S."/>
            <person name="Dopson M."/>
        </authorList>
    </citation>
    <scope>NUCLEOTIDE SEQUENCE</scope>
    <source>
        <strain evidence="1">MM415B05025</strain>
    </source>
</reference>
<organism evidence="1">
    <name type="scientific">viral metagenome</name>
    <dbReference type="NCBI Taxonomy" id="1070528"/>
    <lineage>
        <taxon>unclassified sequences</taxon>
        <taxon>metagenomes</taxon>
        <taxon>organismal metagenomes</taxon>
    </lineage>
</organism>
<dbReference type="AlphaFoldDB" id="A0A6M3LTU3"/>
<evidence type="ECO:0000313" key="1">
    <source>
        <dbReference type="EMBL" id="QJA95985.1"/>
    </source>
</evidence>
<accession>A0A6M3LTU3</accession>
<dbReference type="EMBL" id="MT143360">
    <property type="protein sequence ID" value="QJA95985.1"/>
    <property type="molecule type" value="Genomic_DNA"/>
</dbReference>
<sequence length="136" mass="15256">MRRSNEELWDDAIPEGALRSWGAWSITAREAIAAYTAAVRADEAEHAKEEQREACALAYAARLRYQCFKAPTDAENDLIRAILNAGAAPALKPGMLVCMSTRELHILRWDDEMVNPEMYRPLTRAECMAYADKAPV</sequence>
<gene>
    <name evidence="1" type="ORF">MM415B05025_0011</name>
</gene>
<proteinExistence type="predicted"/>
<protein>
    <submittedName>
        <fullName evidence="1">Uncharacterized protein</fullName>
    </submittedName>
</protein>
<name>A0A6M3LTU3_9ZZZZ</name>